<evidence type="ECO:0000256" key="6">
    <source>
        <dbReference type="ARBA" id="ARBA00022801"/>
    </source>
</evidence>
<evidence type="ECO:0000313" key="12">
    <source>
        <dbReference type="Proteomes" id="UP001054945"/>
    </source>
</evidence>
<dbReference type="Gene3D" id="3.40.50.880">
    <property type="match status" value="1"/>
</dbReference>
<keyword evidence="12" id="KW-1185">Reference proteome</keyword>
<feature type="active site" description="Nucleophile" evidence="7 8">
    <location>
        <position position="110"/>
    </location>
</feature>
<name>A0AAV4Y222_CAEEX</name>
<feature type="domain" description="Glutamine amidotransferase" evidence="10">
    <location>
        <begin position="104"/>
        <end position="226"/>
    </location>
</feature>
<evidence type="ECO:0000259" key="10">
    <source>
        <dbReference type="Pfam" id="PF00117"/>
    </source>
</evidence>
<dbReference type="Proteomes" id="UP001054945">
    <property type="component" value="Unassembled WGS sequence"/>
</dbReference>
<dbReference type="InterPro" id="IPR015527">
    <property type="entry name" value="Pept_C26_g-glut_hydrolase"/>
</dbReference>
<accession>A0AAV4Y222</accession>
<feature type="signal peptide" evidence="9">
    <location>
        <begin position="1"/>
        <end position="17"/>
    </location>
</feature>
<feature type="active site" description="Proton donor" evidence="7">
    <location>
        <position position="221"/>
    </location>
</feature>
<dbReference type="GO" id="GO:0005773">
    <property type="term" value="C:vacuole"/>
    <property type="evidence" value="ECO:0007669"/>
    <property type="project" value="TreeGrafter"/>
</dbReference>
<dbReference type="GO" id="GO:0034722">
    <property type="term" value="F:gamma-glutamyl-peptidase activity"/>
    <property type="evidence" value="ECO:0007669"/>
    <property type="project" value="UniProtKB-UniRule"/>
</dbReference>
<feature type="active site" evidence="8">
    <location>
        <position position="221"/>
    </location>
</feature>
<evidence type="ECO:0000256" key="7">
    <source>
        <dbReference type="PIRSR" id="PIRSR615527-1"/>
    </source>
</evidence>
<dbReference type="InterPro" id="IPR017926">
    <property type="entry name" value="GATASE"/>
</dbReference>
<dbReference type="PROSITE" id="PS51273">
    <property type="entry name" value="GATASE_TYPE_1"/>
    <property type="match status" value="1"/>
</dbReference>
<dbReference type="EC" id="3.4.19.9" evidence="3 8"/>
<reference evidence="11 12" key="1">
    <citation type="submission" date="2021-06" db="EMBL/GenBank/DDBJ databases">
        <title>Caerostris extrusa draft genome.</title>
        <authorList>
            <person name="Kono N."/>
            <person name="Arakawa K."/>
        </authorList>
    </citation>
    <scope>NUCLEOTIDE SEQUENCE [LARGE SCALE GENOMIC DNA]</scope>
</reference>
<protein>
    <recommendedName>
        <fullName evidence="3 8">folate gamma-glutamyl hydrolase</fullName>
        <ecNumber evidence="3 8">3.4.19.9</ecNumber>
    </recommendedName>
</protein>
<dbReference type="PANTHER" id="PTHR11315">
    <property type="entry name" value="PROTEASE FAMILY C26 GAMMA-GLUTAMYL HYDROLASE"/>
    <property type="match status" value="1"/>
</dbReference>
<evidence type="ECO:0000313" key="11">
    <source>
        <dbReference type="EMBL" id="GIZ01035.1"/>
    </source>
</evidence>
<sequence>MLFRSFIVFVLCLCVKTQSPNWINNRLVIGIMTEELNSTVVPEAKSFMLASYVKFIEAAGARVVPIWIRQPVSYYEDIMSKINGILFLVVATFSEAMNDNGDFFPIWGTCLGFELLNYLAANDTLWMKSCAAEDLPTNIEFANGYKNSRMFKDLDMSLKSKMNSENVTIHYHQWCLTPQNYTLSGLDKYFKVLAVNRDSRGMTFVSIVEAHKYPYYAVSFHPEKVMFEWSITKTHQNIPHTADAIRTSQYFADFFINQARKSTHRFLSKKNENDLLIYNYNPVFTAKIGSNPNFQTYYFMQ</sequence>
<dbReference type="Pfam" id="PF00117">
    <property type="entry name" value="GATase"/>
    <property type="match status" value="1"/>
</dbReference>
<dbReference type="EMBL" id="BPLR01018618">
    <property type="protein sequence ID" value="GIZ01035.1"/>
    <property type="molecule type" value="Genomic_DNA"/>
</dbReference>
<evidence type="ECO:0000256" key="1">
    <source>
        <dbReference type="ARBA" id="ARBA00004239"/>
    </source>
</evidence>
<organism evidence="11 12">
    <name type="scientific">Caerostris extrusa</name>
    <name type="common">Bark spider</name>
    <name type="synonym">Caerostris bankana</name>
    <dbReference type="NCBI Taxonomy" id="172846"/>
    <lineage>
        <taxon>Eukaryota</taxon>
        <taxon>Metazoa</taxon>
        <taxon>Ecdysozoa</taxon>
        <taxon>Arthropoda</taxon>
        <taxon>Chelicerata</taxon>
        <taxon>Arachnida</taxon>
        <taxon>Araneae</taxon>
        <taxon>Araneomorphae</taxon>
        <taxon>Entelegynae</taxon>
        <taxon>Araneoidea</taxon>
        <taxon>Araneidae</taxon>
        <taxon>Caerostris</taxon>
    </lineage>
</organism>
<comment type="subcellular location">
    <subcellularLocation>
        <location evidence="1">Secreted</location>
        <location evidence="1">Extracellular space</location>
    </subcellularLocation>
</comment>
<evidence type="ECO:0000256" key="3">
    <source>
        <dbReference type="ARBA" id="ARBA00012886"/>
    </source>
</evidence>
<dbReference type="PANTHER" id="PTHR11315:SF0">
    <property type="entry name" value="FOLATE GAMMA-GLUTAMYL HYDROLASE"/>
    <property type="match status" value="1"/>
</dbReference>
<evidence type="ECO:0000256" key="2">
    <source>
        <dbReference type="ARBA" id="ARBA00011083"/>
    </source>
</evidence>
<dbReference type="GO" id="GO:0005576">
    <property type="term" value="C:extracellular region"/>
    <property type="evidence" value="ECO:0007669"/>
    <property type="project" value="UniProtKB-SubCell"/>
</dbReference>
<evidence type="ECO:0000256" key="8">
    <source>
        <dbReference type="PROSITE-ProRule" id="PRU00607"/>
    </source>
</evidence>
<dbReference type="Pfam" id="PF07722">
    <property type="entry name" value="Peptidase_C26"/>
    <property type="match status" value="1"/>
</dbReference>
<dbReference type="GO" id="GO:0046900">
    <property type="term" value="P:tetrahydrofolylpolyglutamate metabolic process"/>
    <property type="evidence" value="ECO:0007669"/>
    <property type="project" value="TreeGrafter"/>
</dbReference>
<keyword evidence="6 8" id="KW-0378">Hydrolase</keyword>
<evidence type="ECO:0000256" key="9">
    <source>
        <dbReference type="SAM" id="SignalP"/>
    </source>
</evidence>
<dbReference type="InterPro" id="IPR011697">
    <property type="entry name" value="Peptidase_C26"/>
</dbReference>
<comment type="caution">
    <text evidence="11">The sequence shown here is derived from an EMBL/GenBank/DDBJ whole genome shotgun (WGS) entry which is preliminary data.</text>
</comment>
<feature type="chain" id="PRO_5043999989" description="folate gamma-glutamyl hydrolase" evidence="9">
    <location>
        <begin position="18"/>
        <end position="301"/>
    </location>
</feature>
<gene>
    <name evidence="11" type="primary">Ggh</name>
    <name evidence="11" type="ORF">CEXT_175831</name>
</gene>
<dbReference type="AlphaFoldDB" id="A0AAV4Y222"/>
<dbReference type="SUPFAM" id="SSF52317">
    <property type="entry name" value="Class I glutamine amidotransferase-like"/>
    <property type="match status" value="1"/>
</dbReference>
<comment type="catalytic activity">
    <reaction evidence="8">
        <text>(6S)-5,6,7,8-tetrahydrofolyl-(gamma-L-Glu)(n) + (n-1) H2O = (6S)-5,6,7,8-tetrahydrofolate + (n-1) L-glutamate</text>
        <dbReference type="Rhea" id="RHEA:56784"/>
        <dbReference type="Rhea" id="RHEA-COMP:14738"/>
        <dbReference type="ChEBI" id="CHEBI:15377"/>
        <dbReference type="ChEBI" id="CHEBI:29985"/>
        <dbReference type="ChEBI" id="CHEBI:57453"/>
        <dbReference type="ChEBI" id="CHEBI:141005"/>
        <dbReference type="EC" id="3.4.19.9"/>
    </reaction>
</comment>
<proteinExistence type="inferred from homology"/>
<comment type="similarity">
    <text evidence="2">Belongs to the peptidase C26 family.</text>
</comment>
<keyword evidence="5 9" id="KW-0732">Signal</keyword>
<evidence type="ECO:0000256" key="5">
    <source>
        <dbReference type="ARBA" id="ARBA00022729"/>
    </source>
</evidence>
<evidence type="ECO:0000256" key="4">
    <source>
        <dbReference type="ARBA" id="ARBA00022525"/>
    </source>
</evidence>
<keyword evidence="4" id="KW-0964">Secreted</keyword>
<dbReference type="PROSITE" id="PS51275">
    <property type="entry name" value="PEPTIDASE_C26_GGH"/>
    <property type="match status" value="1"/>
</dbReference>
<dbReference type="InterPro" id="IPR029062">
    <property type="entry name" value="Class_I_gatase-like"/>
</dbReference>